<dbReference type="PANTHER" id="PTHR34023:SF5">
    <property type="entry name" value="RNASE H TYPE-1 DOMAIN-CONTAINING PROTEIN"/>
    <property type="match status" value="1"/>
</dbReference>
<dbReference type="Gene3D" id="3.30.420.10">
    <property type="entry name" value="Ribonuclease H-like superfamily/Ribonuclease H"/>
    <property type="match status" value="1"/>
</dbReference>
<gene>
    <name evidence="2" type="ORF">A2U01_0002552</name>
</gene>
<dbReference type="PANTHER" id="PTHR34023">
    <property type="entry name" value="RNASE H DOMAIN-CONTAINING PROTEIN"/>
    <property type="match status" value="1"/>
</dbReference>
<dbReference type="InterPro" id="IPR036397">
    <property type="entry name" value="RNaseH_sf"/>
</dbReference>
<dbReference type="AlphaFoldDB" id="A0A392M378"/>
<dbReference type="EMBL" id="LXQA010002733">
    <property type="protein sequence ID" value="MCH81760.1"/>
    <property type="molecule type" value="Genomic_DNA"/>
</dbReference>
<evidence type="ECO:0000259" key="1">
    <source>
        <dbReference type="Pfam" id="PF13456"/>
    </source>
</evidence>
<evidence type="ECO:0000313" key="3">
    <source>
        <dbReference type="Proteomes" id="UP000265520"/>
    </source>
</evidence>
<evidence type="ECO:0000313" key="2">
    <source>
        <dbReference type="EMBL" id="MCH81760.1"/>
    </source>
</evidence>
<dbReference type="Proteomes" id="UP000265520">
    <property type="component" value="Unassembled WGS sequence"/>
</dbReference>
<dbReference type="GO" id="GO:0003676">
    <property type="term" value="F:nucleic acid binding"/>
    <property type="evidence" value="ECO:0007669"/>
    <property type="project" value="InterPro"/>
</dbReference>
<name>A0A392M378_9FABA</name>
<feature type="domain" description="RNase H type-1" evidence="1">
    <location>
        <begin position="21"/>
        <end position="67"/>
    </location>
</feature>
<dbReference type="GO" id="GO:0004523">
    <property type="term" value="F:RNA-DNA hybrid ribonuclease activity"/>
    <property type="evidence" value="ECO:0007669"/>
    <property type="project" value="InterPro"/>
</dbReference>
<feature type="non-terminal residue" evidence="2">
    <location>
        <position position="1"/>
    </location>
</feature>
<dbReference type="InterPro" id="IPR002156">
    <property type="entry name" value="RNaseH_domain"/>
</dbReference>
<comment type="caution">
    <text evidence="2">The sequence shown here is derived from an EMBL/GenBank/DDBJ whole genome shotgun (WGS) entry which is preliminary data.</text>
</comment>
<dbReference type="Pfam" id="PF13456">
    <property type="entry name" value="RVT_3"/>
    <property type="match status" value="1"/>
</dbReference>
<sequence>RGVVASFGETKESGWVVLLKVISSENLNSKTGWSLVLNIRQLLEWEWEVKIAHTYREANKCADALANVGCQLGRELIFYEDCPPHMKDIVLADVMGITTP</sequence>
<protein>
    <submittedName>
        <fullName evidence="2">Ethylene responsive transcription factor 1b</fullName>
    </submittedName>
</protein>
<accession>A0A392M378</accession>
<organism evidence="2 3">
    <name type="scientific">Trifolium medium</name>
    <dbReference type="NCBI Taxonomy" id="97028"/>
    <lineage>
        <taxon>Eukaryota</taxon>
        <taxon>Viridiplantae</taxon>
        <taxon>Streptophyta</taxon>
        <taxon>Embryophyta</taxon>
        <taxon>Tracheophyta</taxon>
        <taxon>Spermatophyta</taxon>
        <taxon>Magnoliopsida</taxon>
        <taxon>eudicotyledons</taxon>
        <taxon>Gunneridae</taxon>
        <taxon>Pentapetalae</taxon>
        <taxon>rosids</taxon>
        <taxon>fabids</taxon>
        <taxon>Fabales</taxon>
        <taxon>Fabaceae</taxon>
        <taxon>Papilionoideae</taxon>
        <taxon>50 kb inversion clade</taxon>
        <taxon>NPAAA clade</taxon>
        <taxon>Hologalegina</taxon>
        <taxon>IRL clade</taxon>
        <taxon>Trifolieae</taxon>
        <taxon>Trifolium</taxon>
    </lineage>
</organism>
<reference evidence="2 3" key="1">
    <citation type="journal article" date="2018" name="Front. Plant Sci.">
        <title>Red Clover (Trifolium pratense) and Zigzag Clover (T. medium) - A Picture of Genomic Similarities and Differences.</title>
        <authorList>
            <person name="Dluhosova J."/>
            <person name="Istvanek J."/>
            <person name="Nedelnik J."/>
            <person name="Repkova J."/>
        </authorList>
    </citation>
    <scope>NUCLEOTIDE SEQUENCE [LARGE SCALE GENOMIC DNA]</scope>
    <source>
        <strain evidence="3">cv. 10/8</strain>
        <tissue evidence="2">Leaf</tissue>
    </source>
</reference>
<proteinExistence type="predicted"/>
<keyword evidence="3" id="KW-1185">Reference proteome</keyword>